<dbReference type="Proteomes" id="UP000430232">
    <property type="component" value="Unassembled WGS sequence"/>
</dbReference>
<dbReference type="Proteomes" id="UP000494222">
    <property type="component" value="Unassembled WGS sequence"/>
</dbReference>
<reference evidence="3 5" key="2">
    <citation type="submission" date="2019-09" db="EMBL/GenBank/DDBJ databases">
        <authorList>
            <person name="Depoorter E."/>
        </authorList>
    </citation>
    <scope>NUCLEOTIDE SEQUENCE [LARGE SCALE GENOMIC DNA]</scope>
    <source>
        <strain evidence="3">LMG 24064</strain>
    </source>
</reference>
<evidence type="ECO:0000259" key="1">
    <source>
        <dbReference type="Pfam" id="PF00364"/>
    </source>
</evidence>
<reference evidence="2 4" key="1">
    <citation type="submission" date="2019-09" db="EMBL/GenBank/DDBJ databases">
        <title>Draft genome sequences of 48 bacterial type strains from the CCUG.</title>
        <authorList>
            <person name="Tunovic T."/>
            <person name="Pineiro-Iglesias B."/>
            <person name="Unosson C."/>
            <person name="Inganas E."/>
            <person name="Ohlen M."/>
            <person name="Cardew S."/>
            <person name="Jensie-Markopoulos S."/>
            <person name="Salva-Serra F."/>
            <person name="Jaen-Luchoro D."/>
            <person name="Karlsson R."/>
            <person name="Svensson-Stadler L."/>
            <person name="Chun J."/>
            <person name="Moore E."/>
        </authorList>
    </citation>
    <scope>NUCLEOTIDE SEQUENCE [LARGE SCALE GENOMIC DNA]</scope>
    <source>
        <strain evidence="2 4">CCUG 54555</strain>
    </source>
</reference>
<dbReference type="EMBL" id="CABVPL010000004">
    <property type="protein sequence ID" value="VWB23497.1"/>
    <property type="molecule type" value="Genomic_DNA"/>
</dbReference>
<protein>
    <submittedName>
        <fullName evidence="2">Acetyl-CoA carboxylase biotin carboxyl carrier protein subunit</fullName>
    </submittedName>
</protein>
<sequence>MMDLQRIERLIATLQHAGVAECVYTIGNQTIRLEFDCHTSPIANEDRGSWGTHMSGDGDPSFSYVRAPCSGHFARVHPFRDQPVAGADTVVNEGQHIAYIEVDSMLFPVVAPFRGRLGKIAVADGDRVGFGAALIEIERIAVK</sequence>
<name>A0A6H9SUT9_9BURK</name>
<dbReference type="CDD" id="cd06850">
    <property type="entry name" value="biotinyl_domain"/>
    <property type="match status" value="1"/>
</dbReference>
<dbReference type="GeneID" id="99788215"/>
<evidence type="ECO:0000313" key="4">
    <source>
        <dbReference type="Proteomes" id="UP000430232"/>
    </source>
</evidence>
<dbReference type="EMBL" id="VZOJ01000002">
    <property type="protein sequence ID" value="KAB0644491.1"/>
    <property type="molecule type" value="Genomic_DNA"/>
</dbReference>
<dbReference type="SUPFAM" id="SSF51230">
    <property type="entry name" value="Single hybrid motif"/>
    <property type="match status" value="1"/>
</dbReference>
<gene>
    <name evidence="3" type="ORF">BLA24064_00945</name>
    <name evidence="2" type="ORF">F7R21_01425</name>
</gene>
<dbReference type="OrthoDB" id="9004667at2"/>
<proteinExistence type="predicted"/>
<organism evidence="2 4">
    <name type="scientific">Burkholderia latens</name>
    <dbReference type="NCBI Taxonomy" id="488446"/>
    <lineage>
        <taxon>Bacteria</taxon>
        <taxon>Pseudomonadati</taxon>
        <taxon>Pseudomonadota</taxon>
        <taxon>Betaproteobacteria</taxon>
        <taxon>Burkholderiales</taxon>
        <taxon>Burkholderiaceae</taxon>
        <taxon>Burkholderia</taxon>
        <taxon>Burkholderia cepacia complex</taxon>
    </lineage>
</organism>
<dbReference type="InterPro" id="IPR011053">
    <property type="entry name" value="Single_hybrid_motif"/>
</dbReference>
<dbReference type="RefSeq" id="WP_151062524.1">
    <property type="nucleotide sequence ID" value="NZ_CABVPL010000004.1"/>
</dbReference>
<feature type="domain" description="Lipoyl-binding" evidence="1">
    <location>
        <begin position="90"/>
        <end position="137"/>
    </location>
</feature>
<dbReference type="Gene3D" id="2.40.50.100">
    <property type="match status" value="1"/>
</dbReference>
<dbReference type="InterPro" id="IPR000089">
    <property type="entry name" value="Biotin_lipoyl"/>
</dbReference>
<evidence type="ECO:0000313" key="3">
    <source>
        <dbReference type="EMBL" id="VWB23497.1"/>
    </source>
</evidence>
<dbReference type="Pfam" id="PF00364">
    <property type="entry name" value="Biotin_lipoyl"/>
    <property type="match status" value="1"/>
</dbReference>
<dbReference type="AlphaFoldDB" id="A0A6H9SUT9"/>
<accession>A0A6H9SUT9</accession>
<evidence type="ECO:0000313" key="2">
    <source>
        <dbReference type="EMBL" id="KAB0644491.1"/>
    </source>
</evidence>
<evidence type="ECO:0000313" key="5">
    <source>
        <dbReference type="Proteomes" id="UP000494222"/>
    </source>
</evidence>
<keyword evidence="4" id="KW-1185">Reference proteome</keyword>